<feature type="transmembrane region" description="Helical" evidence="10">
    <location>
        <begin position="178"/>
        <end position="207"/>
    </location>
</feature>
<proteinExistence type="inferred from homology"/>
<protein>
    <recommendedName>
        <fullName evidence="10">Odorant receptor</fullName>
    </recommendedName>
</protein>
<keyword evidence="12" id="KW-1185">Reference proteome</keyword>
<comment type="subcellular location">
    <subcellularLocation>
        <location evidence="1 10">Cell membrane</location>
        <topology evidence="1 10">Multi-pass membrane protein</topology>
    </subcellularLocation>
</comment>
<accession>A0A240SXP3</accession>
<dbReference type="EnsemblMetazoa" id="LLOJ010690-RA">
    <property type="protein sequence ID" value="LLOJ010690-PA"/>
    <property type="gene ID" value="LLOJ010690"/>
</dbReference>
<feature type="transmembrane region" description="Helical" evidence="10">
    <location>
        <begin position="281"/>
        <end position="304"/>
    </location>
</feature>
<keyword evidence="2" id="KW-1003">Cell membrane</keyword>
<dbReference type="GO" id="GO:0005549">
    <property type="term" value="F:odorant binding"/>
    <property type="evidence" value="ECO:0007669"/>
    <property type="project" value="InterPro"/>
</dbReference>
<keyword evidence="9 10" id="KW-0807">Transducer</keyword>
<evidence type="ECO:0000256" key="1">
    <source>
        <dbReference type="ARBA" id="ARBA00004651"/>
    </source>
</evidence>
<evidence type="ECO:0000256" key="5">
    <source>
        <dbReference type="ARBA" id="ARBA00022725"/>
    </source>
</evidence>
<reference evidence="11" key="1">
    <citation type="submission" date="2020-05" db="UniProtKB">
        <authorList>
            <consortium name="EnsemblMetazoa"/>
        </authorList>
    </citation>
    <scope>IDENTIFICATION</scope>
    <source>
        <strain evidence="11">Jacobina</strain>
    </source>
</reference>
<dbReference type="GO" id="GO:0004984">
    <property type="term" value="F:olfactory receptor activity"/>
    <property type="evidence" value="ECO:0007669"/>
    <property type="project" value="InterPro"/>
</dbReference>
<evidence type="ECO:0000256" key="7">
    <source>
        <dbReference type="ARBA" id="ARBA00023136"/>
    </source>
</evidence>
<dbReference type="GO" id="GO:0007165">
    <property type="term" value="P:signal transduction"/>
    <property type="evidence" value="ECO:0007669"/>
    <property type="project" value="UniProtKB-KW"/>
</dbReference>
<dbReference type="GO" id="GO:0005886">
    <property type="term" value="C:plasma membrane"/>
    <property type="evidence" value="ECO:0007669"/>
    <property type="project" value="UniProtKB-SubCell"/>
</dbReference>
<evidence type="ECO:0000256" key="9">
    <source>
        <dbReference type="ARBA" id="ARBA00023224"/>
    </source>
</evidence>
<dbReference type="EMBL" id="AJWK01006295">
    <property type="status" value="NOT_ANNOTATED_CDS"/>
    <property type="molecule type" value="Genomic_DNA"/>
</dbReference>
<evidence type="ECO:0000256" key="10">
    <source>
        <dbReference type="RuleBase" id="RU351113"/>
    </source>
</evidence>
<dbReference type="InterPro" id="IPR004117">
    <property type="entry name" value="7tm6_olfct_rcpt"/>
</dbReference>
<dbReference type="PANTHER" id="PTHR21137">
    <property type="entry name" value="ODORANT RECEPTOR"/>
    <property type="match status" value="1"/>
</dbReference>
<evidence type="ECO:0000313" key="12">
    <source>
        <dbReference type="Proteomes" id="UP000092461"/>
    </source>
</evidence>
<evidence type="ECO:0000313" key="11">
    <source>
        <dbReference type="EnsemblMetazoa" id="LLOJ010690-PA"/>
    </source>
</evidence>
<keyword evidence="8 10" id="KW-0675">Receptor</keyword>
<dbReference type="PANTHER" id="PTHR21137:SF35">
    <property type="entry name" value="ODORANT RECEPTOR 19A-RELATED"/>
    <property type="match status" value="1"/>
</dbReference>
<dbReference type="Proteomes" id="UP000092461">
    <property type="component" value="Unassembled WGS sequence"/>
</dbReference>
<keyword evidence="4 10" id="KW-0812">Transmembrane</keyword>
<feature type="transmembrane region" description="Helical" evidence="10">
    <location>
        <begin position="257"/>
        <end position="275"/>
    </location>
</feature>
<evidence type="ECO:0000256" key="2">
    <source>
        <dbReference type="ARBA" id="ARBA00022475"/>
    </source>
</evidence>
<evidence type="ECO:0000256" key="6">
    <source>
        <dbReference type="ARBA" id="ARBA00022989"/>
    </source>
</evidence>
<feature type="transmembrane region" description="Helical" evidence="10">
    <location>
        <begin position="37"/>
        <end position="55"/>
    </location>
</feature>
<evidence type="ECO:0000256" key="4">
    <source>
        <dbReference type="ARBA" id="ARBA00022692"/>
    </source>
</evidence>
<evidence type="ECO:0000256" key="8">
    <source>
        <dbReference type="ARBA" id="ARBA00023170"/>
    </source>
</evidence>
<evidence type="ECO:0000256" key="3">
    <source>
        <dbReference type="ARBA" id="ARBA00022606"/>
    </source>
</evidence>
<comment type="caution">
    <text evidence="10">Lacks conserved residue(s) required for the propagation of feature annotation.</text>
</comment>
<keyword evidence="6 10" id="KW-1133">Transmembrane helix</keyword>
<sequence length="376" mass="43839">MTRYLEEFIKKRSSIDYLIALSTLDVISGTVKNRLKILSLIISHCFYIYFLLNHVKNVIISQININFMWTFLILLLVSDYVAIMILNGFKKKNFHRLIQNIQELFEEKEEDEELDGILKNHLMMVLKIFNLLQRWEMRLGFILTIFAGINFRLNEDLGLVLEIPFITSENIFWRESQYIFQTAFGLVTAYNMISINLGISFLGLAIISEFNILTDYMKVLHEKIKTEPKFFRKIIKRHCSVIENVNLLNDIISESSFMQIFANCVIFLFGFSFLMKSSYSFANYMILAAGLMLSIHVCVLGHFIRIKAYKLSDTLYLTNWYELSLVDQKTFLIILGMAQREYGLKAAGMYDVTLYTLVQISNIGFSYCAILYSLCL</sequence>
<dbReference type="Pfam" id="PF02949">
    <property type="entry name" value="7tm_6"/>
    <property type="match status" value="1"/>
</dbReference>
<feature type="transmembrane region" description="Helical" evidence="10">
    <location>
        <begin position="67"/>
        <end position="89"/>
    </location>
</feature>
<keyword evidence="5 10" id="KW-0552">Olfaction</keyword>
<keyword evidence="3 10" id="KW-0716">Sensory transduction</keyword>
<name>A0A240SXP3_LUTLO</name>
<dbReference type="AlphaFoldDB" id="A0A240SXP3"/>
<organism evidence="11 12">
    <name type="scientific">Lutzomyia longipalpis</name>
    <name type="common">Sand fly</name>
    <dbReference type="NCBI Taxonomy" id="7200"/>
    <lineage>
        <taxon>Eukaryota</taxon>
        <taxon>Metazoa</taxon>
        <taxon>Ecdysozoa</taxon>
        <taxon>Arthropoda</taxon>
        <taxon>Hexapoda</taxon>
        <taxon>Insecta</taxon>
        <taxon>Pterygota</taxon>
        <taxon>Neoptera</taxon>
        <taxon>Endopterygota</taxon>
        <taxon>Diptera</taxon>
        <taxon>Nematocera</taxon>
        <taxon>Psychodoidea</taxon>
        <taxon>Psychodidae</taxon>
        <taxon>Lutzomyia</taxon>
        <taxon>Lutzomyia</taxon>
    </lineage>
</organism>
<dbReference type="VEuPathDB" id="VectorBase:LLONM1_000331"/>
<comment type="similarity">
    <text evidence="10">Belongs to the insect chemoreceptor superfamily. Heteromeric odorant receptor channel (TC 1.A.69) family.</text>
</comment>
<dbReference type="VEuPathDB" id="VectorBase:LLOJ010690"/>
<keyword evidence="7 10" id="KW-0472">Membrane</keyword>